<sequence length="237" mass="24183">MTRGSALGFLHTAEVHVATFDDLVGDAAVVAHVVEPDLLERARRDGLTPAVEAGLRAALVELVDAGADLVVCTCSTLGPLAETVDLPVPVLRVDRPMAARAVALGSRGPGWCGGRDRPSAGAASRRRHRIGVVAAVESTLVPTRELLADEAARAGVAAAVSEVCVPSAWALFEAGDTAAYLGAIADAARTLTPTVDVVVLAQASMAGAVDLLADLAVPVLVSPPLAVAAALREIRRT</sequence>
<dbReference type="Proteomes" id="UP000780875">
    <property type="component" value="Unassembled WGS sequence"/>
</dbReference>
<dbReference type="Gene3D" id="3.40.50.1860">
    <property type="match status" value="1"/>
</dbReference>
<comment type="caution">
    <text evidence="1">The sequence shown here is derived from an EMBL/GenBank/DDBJ whole genome shotgun (WGS) entry which is preliminary data.</text>
</comment>
<dbReference type="InterPro" id="IPR001920">
    <property type="entry name" value="Asp/Glu_race"/>
</dbReference>
<dbReference type="RefSeq" id="WP_224123031.1">
    <property type="nucleotide sequence ID" value="NZ_JAIQZJ010000005.1"/>
</dbReference>
<reference evidence="1 2" key="1">
    <citation type="submission" date="2021-09" db="EMBL/GenBank/DDBJ databases">
        <title>Whole genome sequence of Nocardioides sp. GBK3QG-3.</title>
        <authorList>
            <person name="Tuo L."/>
        </authorList>
    </citation>
    <scope>NUCLEOTIDE SEQUENCE [LARGE SCALE GENOMIC DNA]</scope>
    <source>
        <strain evidence="1 2">GBK3QG-3</strain>
    </source>
</reference>
<name>A0ABS7UCD7_9ACTN</name>
<gene>
    <name evidence="1" type="ORF">K8U61_10870</name>
</gene>
<protein>
    <submittedName>
        <fullName evidence="1">Aspartate/glutamate racemase family protein</fullName>
    </submittedName>
</protein>
<evidence type="ECO:0000313" key="1">
    <source>
        <dbReference type="EMBL" id="MBZ5738664.1"/>
    </source>
</evidence>
<dbReference type="EMBL" id="JAIQZJ010000005">
    <property type="protein sequence ID" value="MBZ5738664.1"/>
    <property type="molecule type" value="Genomic_DNA"/>
</dbReference>
<evidence type="ECO:0000313" key="2">
    <source>
        <dbReference type="Proteomes" id="UP000780875"/>
    </source>
</evidence>
<accession>A0ABS7UCD7</accession>
<proteinExistence type="predicted"/>
<keyword evidence="2" id="KW-1185">Reference proteome</keyword>
<organism evidence="1 2">
    <name type="scientific">Nocardioides mangrovi</name>
    <dbReference type="NCBI Taxonomy" id="2874580"/>
    <lineage>
        <taxon>Bacteria</taxon>
        <taxon>Bacillati</taxon>
        <taxon>Actinomycetota</taxon>
        <taxon>Actinomycetes</taxon>
        <taxon>Propionibacteriales</taxon>
        <taxon>Nocardioidaceae</taxon>
        <taxon>Nocardioides</taxon>
    </lineage>
</organism>